<comment type="cofactor">
    <cofactor evidence="2">
        <name>Mn(2+)</name>
        <dbReference type="ChEBI" id="CHEBI:29035"/>
    </cofactor>
</comment>
<evidence type="ECO:0000256" key="11">
    <source>
        <dbReference type="ARBA" id="ARBA00022777"/>
    </source>
</evidence>
<dbReference type="InterPro" id="IPR003661">
    <property type="entry name" value="HisK_dim/P_dom"/>
</dbReference>
<comment type="subcellular location">
    <subcellularLocation>
        <location evidence="4">Cell membrane</location>
        <topology evidence="4">Multi-pass membrane protein</topology>
    </subcellularLocation>
</comment>
<dbReference type="GO" id="GO:0000155">
    <property type="term" value="F:phosphorelay sensor kinase activity"/>
    <property type="evidence" value="ECO:0007669"/>
    <property type="project" value="InterPro"/>
</dbReference>
<keyword evidence="10" id="KW-0547">Nucleotide-binding</keyword>
<dbReference type="InterPro" id="IPR004358">
    <property type="entry name" value="Sig_transdc_His_kin-like_C"/>
</dbReference>
<evidence type="ECO:0000256" key="4">
    <source>
        <dbReference type="ARBA" id="ARBA00004651"/>
    </source>
</evidence>
<dbReference type="Proteomes" id="UP000612899">
    <property type="component" value="Unassembled WGS sequence"/>
</dbReference>
<keyword evidence="20" id="KW-0464">Manganese</keyword>
<accession>A0A8J3Q7Z0</accession>
<dbReference type="CDD" id="cd00075">
    <property type="entry name" value="HATPase"/>
    <property type="match status" value="1"/>
</dbReference>
<organism evidence="26 27">
    <name type="scientific">Rhizocola hellebori</name>
    <dbReference type="NCBI Taxonomy" id="1392758"/>
    <lineage>
        <taxon>Bacteria</taxon>
        <taxon>Bacillati</taxon>
        <taxon>Actinomycetota</taxon>
        <taxon>Actinomycetes</taxon>
        <taxon>Micromonosporales</taxon>
        <taxon>Micromonosporaceae</taxon>
        <taxon>Rhizocola</taxon>
    </lineage>
</organism>
<dbReference type="SMART" id="SM00388">
    <property type="entry name" value="HisKA"/>
    <property type="match status" value="1"/>
</dbReference>
<evidence type="ECO:0000256" key="21">
    <source>
        <dbReference type="ARBA" id="ARBA00040454"/>
    </source>
</evidence>
<dbReference type="SMART" id="SM00304">
    <property type="entry name" value="HAMP"/>
    <property type="match status" value="1"/>
</dbReference>
<feature type="transmembrane region" description="Helical" evidence="23">
    <location>
        <begin position="69"/>
        <end position="87"/>
    </location>
</feature>
<name>A0A8J3Q7Z0_9ACTN</name>
<evidence type="ECO:0000313" key="27">
    <source>
        <dbReference type="Proteomes" id="UP000612899"/>
    </source>
</evidence>
<dbReference type="Pfam" id="PF02518">
    <property type="entry name" value="HATPase_c"/>
    <property type="match status" value="1"/>
</dbReference>
<dbReference type="CDD" id="cd06225">
    <property type="entry name" value="HAMP"/>
    <property type="match status" value="1"/>
</dbReference>
<protein>
    <recommendedName>
        <fullName evidence="21">Signal transduction histidine-protein kinase/phosphatase MprB</fullName>
        <ecNumber evidence="5">2.7.13.3</ecNumber>
    </recommendedName>
    <alternativeName>
        <fullName evidence="22">Mycobacterial persistence regulator B</fullName>
    </alternativeName>
</protein>
<dbReference type="GO" id="GO:0005886">
    <property type="term" value="C:plasma membrane"/>
    <property type="evidence" value="ECO:0007669"/>
    <property type="project" value="UniProtKB-SubCell"/>
</dbReference>
<keyword evidence="12" id="KW-0378">Hydrolase</keyword>
<feature type="domain" description="Histidine kinase" evidence="24">
    <location>
        <begin position="148"/>
        <end position="360"/>
    </location>
</feature>
<keyword evidence="9 23" id="KW-0812">Transmembrane</keyword>
<evidence type="ECO:0000256" key="7">
    <source>
        <dbReference type="ARBA" id="ARBA00022553"/>
    </source>
</evidence>
<dbReference type="Gene3D" id="1.10.287.130">
    <property type="match status" value="1"/>
</dbReference>
<evidence type="ECO:0000256" key="14">
    <source>
        <dbReference type="ARBA" id="ARBA00022842"/>
    </source>
</evidence>
<evidence type="ECO:0000256" key="17">
    <source>
        <dbReference type="ARBA" id="ARBA00023012"/>
    </source>
</evidence>
<evidence type="ECO:0000256" key="1">
    <source>
        <dbReference type="ARBA" id="ARBA00000085"/>
    </source>
</evidence>
<sequence length="373" mass="40494">MIERFLDWLTAPLYRVLGPLIALSHRVLDRMPRPLDPFRSIKLKLSILLGISGGVGLSVFWLSIGWVEWRTAFSAAAVGVVILQIFAHGMTKPLREMTAAARAMARGDYRLRVRATSRDEVGELARAFNLMSADLAAADQQRRELIANVSHELRTPITALQGVLENLVDGVSIPDDDTLRTALTQTERLGRLVKELLDLSKLDAGATPLNLTSVEAGSLLSNALSEARLGHPGIRFVLQEPTSQLRIMVDPARLQQVFANLLDNAARHSPAGGTVTVCGNRGSNVTVFDVTDRGTGIPPLQRDRVFERFTRGYPAGRDGGTGLGLAIARWVVELHHGTIAIVDPPEGIGCRVRITLPDQPALGGQNDEHPTGD</sequence>
<dbReference type="InterPro" id="IPR005467">
    <property type="entry name" value="His_kinase_dom"/>
</dbReference>
<dbReference type="EC" id="2.7.13.3" evidence="5"/>
<evidence type="ECO:0000256" key="12">
    <source>
        <dbReference type="ARBA" id="ARBA00022801"/>
    </source>
</evidence>
<evidence type="ECO:0000256" key="2">
    <source>
        <dbReference type="ARBA" id="ARBA00001936"/>
    </source>
</evidence>
<feature type="transmembrane region" description="Helical" evidence="23">
    <location>
        <begin position="45"/>
        <end position="63"/>
    </location>
</feature>
<keyword evidence="11 26" id="KW-0418">Kinase</keyword>
<evidence type="ECO:0000259" key="24">
    <source>
        <dbReference type="PROSITE" id="PS50109"/>
    </source>
</evidence>
<evidence type="ECO:0000313" key="26">
    <source>
        <dbReference type="EMBL" id="GIH05808.1"/>
    </source>
</evidence>
<feature type="domain" description="HAMP" evidence="25">
    <location>
        <begin position="88"/>
        <end position="140"/>
    </location>
</feature>
<dbReference type="SUPFAM" id="SSF55874">
    <property type="entry name" value="ATPase domain of HSP90 chaperone/DNA topoisomerase II/histidine kinase"/>
    <property type="match status" value="1"/>
</dbReference>
<comment type="caution">
    <text evidence="26">The sequence shown here is derived from an EMBL/GenBank/DDBJ whole genome shotgun (WGS) entry which is preliminary data.</text>
</comment>
<evidence type="ECO:0000256" key="9">
    <source>
        <dbReference type="ARBA" id="ARBA00022692"/>
    </source>
</evidence>
<evidence type="ECO:0000256" key="5">
    <source>
        <dbReference type="ARBA" id="ARBA00012438"/>
    </source>
</evidence>
<reference evidence="26" key="1">
    <citation type="submission" date="2021-01" db="EMBL/GenBank/DDBJ databases">
        <title>Whole genome shotgun sequence of Rhizocola hellebori NBRC 109834.</title>
        <authorList>
            <person name="Komaki H."/>
            <person name="Tamura T."/>
        </authorList>
    </citation>
    <scope>NUCLEOTIDE SEQUENCE</scope>
    <source>
        <strain evidence="26">NBRC 109834</strain>
    </source>
</reference>
<dbReference type="SMART" id="SM00387">
    <property type="entry name" value="HATPase_c"/>
    <property type="match status" value="1"/>
</dbReference>
<dbReference type="AlphaFoldDB" id="A0A8J3Q7Z0"/>
<dbReference type="FunFam" id="1.10.287.130:FF:000001">
    <property type="entry name" value="Two-component sensor histidine kinase"/>
    <property type="match status" value="1"/>
</dbReference>
<keyword evidence="23" id="KW-0472">Membrane</keyword>
<comment type="catalytic activity">
    <reaction evidence="1">
        <text>ATP + protein L-histidine = ADP + protein N-phospho-L-histidine.</text>
        <dbReference type="EC" id="2.7.13.3"/>
    </reaction>
</comment>
<keyword evidence="27" id="KW-1185">Reference proteome</keyword>
<dbReference type="InterPro" id="IPR050980">
    <property type="entry name" value="2C_sensor_his_kinase"/>
</dbReference>
<comment type="cofactor">
    <cofactor evidence="3">
        <name>Mg(2+)</name>
        <dbReference type="ChEBI" id="CHEBI:18420"/>
    </cofactor>
</comment>
<evidence type="ECO:0000256" key="15">
    <source>
        <dbReference type="ARBA" id="ARBA00022912"/>
    </source>
</evidence>
<evidence type="ECO:0000256" key="8">
    <source>
        <dbReference type="ARBA" id="ARBA00022679"/>
    </source>
</evidence>
<keyword evidence="14" id="KW-0460">Magnesium</keyword>
<dbReference type="PANTHER" id="PTHR44936:SF9">
    <property type="entry name" value="SENSOR PROTEIN CREC"/>
    <property type="match status" value="1"/>
</dbReference>
<evidence type="ECO:0000256" key="6">
    <source>
        <dbReference type="ARBA" id="ARBA00022475"/>
    </source>
</evidence>
<dbReference type="PROSITE" id="PS50109">
    <property type="entry name" value="HIS_KIN"/>
    <property type="match status" value="1"/>
</dbReference>
<keyword evidence="15" id="KW-0904">Protein phosphatase</keyword>
<dbReference type="Gene3D" id="3.30.565.10">
    <property type="entry name" value="Histidine kinase-like ATPase, C-terminal domain"/>
    <property type="match status" value="1"/>
</dbReference>
<evidence type="ECO:0000256" key="22">
    <source>
        <dbReference type="ARBA" id="ARBA00041776"/>
    </source>
</evidence>
<evidence type="ECO:0000256" key="3">
    <source>
        <dbReference type="ARBA" id="ARBA00001946"/>
    </source>
</evidence>
<gene>
    <name evidence="26" type="primary">baeS</name>
    <name evidence="26" type="ORF">Rhe02_38750</name>
</gene>
<dbReference type="Pfam" id="PF00512">
    <property type="entry name" value="HisKA"/>
    <property type="match status" value="1"/>
</dbReference>
<dbReference type="GO" id="GO:0005524">
    <property type="term" value="F:ATP binding"/>
    <property type="evidence" value="ECO:0007669"/>
    <property type="project" value="UniProtKB-KW"/>
</dbReference>
<evidence type="ECO:0000256" key="19">
    <source>
        <dbReference type="ARBA" id="ARBA00023026"/>
    </source>
</evidence>
<evidence type="ECO:0000256" key="20">
    <source>
        <dbReference type="ARBA" id="ARBA00023211"/>
    </source>
</evidence>
<evidence type="ECO:0000256" key="23">
    <source>
        <dbReference type="SAM" id="Phobius"/>
    </source>
</evidence>
<keyword evidence="16 23" id="KW-1133">Transmembrane helix</keyword>
<evidence type="ECO:0000256" key="16">
    <source>
        <dbReference type="ARBA" id="ARBA00022989"/>
    </source>
</evidence>
<dbReference type="SUPFAM" id="SSF158472">
    <property type="entry name" value="HAMP domain-like"/>
    <property type="match status" value="1"/>
</dbReference>
<dbReference type="GO" id="GO:0004721">
    <property type="term" value="F:phosphoprotein phosphatase activity"/>
    <property type="evidence" value="ECO:0007669"/>
    <property type="project" value="UniProtKB-KW"/>
</dbReference>
<dbReference type="PANTHER" id="PTHR44936">
    <property type="entry name" value="SENSOR PROTEIN CREC"/>
    <property type="match status" value="1"/>
</dbReference>
<evidence type="ECO:0000259" key="25">
    <source>
        <dbReference type="PROSITE" id="PS50885"/>
    </source>
</evidence>
<dbReference type="Gene3D" id="6.10.340.10">
    <property type="match status" value="1"/>
</dbReference>
<dbReference type="InterPro" id="IPR036890">
    <property type="entry name" value="HATPase_C_sf"/>
</dbReference>
<dbReference type="CDD" id="cd00082">
    <property type="entry name" value="HisKA"/>
    <property type="match status" value="1"/>
</dbReference>
<dbReference type="SUPFAM" id="SSF47384">
    <property type="entry name" value="Homodimeric domain of signal transducing histidine kinase"/>
    <property type="match status" value="1"/>
</dbReference>
<keyword evidence="17" id="KW-0902">Two-component regulatory system</keyword>
<evidence type="ECO:0000256" key="13">
    <source>
        <dbReference type="ARBA" id="ARBA00022840"/>
    </source>
</evidence>
<keyword evidence="6" id="KW-1003">Cell membrane</keyword>
<keyword evidence="7" id="KW-0597">Phosphoprotein</keyword>
<dbReference type="InterPro" id="IPR003594">
    <property type="entry name" value="HATPase_dom"/>
</dbReference>
<dbReference type="InterPro" id="IPR003660">
    <property type="entry name" value="HAMP_dom"/>
</dbReference>
<keyword evidence="18" id="KW-0346">Stress response</keyword>
<dbReference type="PROSITE" id="PS50885">
    <property type="entry name" value="HAMP"/>
    <property type="match status" value="1"/>
</dbReference>
<dbReference type="PRINTS" id="PR00344">
    <property type="entry name" value="BCTRLSENSOR"/>
</dbReference>
<evidence type="ECO:0000256" key="10">
    <source>
        <dbReference type="ARBA" id="ARBA00022741"/>
    </source>
</evidence>
<keyword evidence="8" id="KW-0808">Transferase</keyword>
<keyword evidence="19" id="KW-0843">Virulence</keyword>
<evidence type="ECO:0000256" key="18">
    <source>
        <dbReference type="ARBA" id="ARBA00023016"/>
    </source>
</evidence>
<dbReference type="RefSeq" id="WP_203909649.1">
    <property type="nucleotide sequence ID" value="NZ_BONY01000022.1"/>
</dbReference>
<dbReference type="InterPro" id="IPR036097">
    <property type="entry name" value="HisK_dim/P_sf"/>
</dbReference>
<keyword evidence="13" id="KW-0067">ATP-binding</keyword>
<dbReference type="Pfam" id="PF00672">
    <property type="entry name" value="HAMP"/>
    <property type="match status" value="1"/>
</dbReference>
<dbReference type="EMBL" id="BONY01000022">
    <property type="protein sequence ID" value="GIH05808.1"/>
    <property type="molecule type" value="Genomic_DNA"/>
</dbReference>
<proteinExistence type="predicted"/>